<name>A0AAX2A5K2_9BACT</name>
<dbReference type="Gene3D" id="3.30.420.130">
    <property type="entry name" value="Dinitrogenase iron-molybdenum cofactor biosynthesis domain"/>
    <property type="match status" value="1"/>
</dbReference>
<gene>
    <name evidence="1" type="ORF">ABIV_1988</name>
    <name evidence="2" type="ORF">CRV05_11635</name>
</gene>
<organism evidence="2 4">
    <name type="scientific">Halarcobacter bivalviorum</name>
    <dbReference type="NCBI Taxonomy" id="663364"/>
    <lineage>
        <taxon>Bacteria</taxon>
        <taxon>Pseudomonadati</taxon>
        <taxon>Campylobacterota</taxon>
        <taxon>Epsilonproteobacteria</taxon>
        <taxon>Campylobacterales</taxon>
        <taxon>Arcobacteraceae</taxon>
        <taxon>Halarcobacter</taxon>
    </lineage>
</organism>
<proteinExistence type="predicted"/>
<reference evidence="1 3" key="2">
    <citation type="submission" date="2018-07" db="EMBL/GenBank/DDBJ databases">
        <title>Complete genome of the Arcobacter bivalviorum type strain LMG 26154.</title>
        <authorList>
            <person name="Miller W.G."/>
            <person name="Yee E."/>
            <person name="Bono J.L."/>
        </authorList>
    </citation>
    <scope>NUCLEOTIDE SEQUENCE [LARGE SCALE GENOMIC DNA]</scope>
    <source>
        <strain evidence="1 3">LMG 26154</strain>
    </source>
</reference>
<dbReference type="KEGG" id="hbv:ABIV_1988"/>
<reference evidence="2 4" key="1">
    <citation type="submission" date="2017-10" db="EMBL/GenBank/DDBJ databases">
        <title>Genomics of the genus Arcobacter.</title>
        <authorList>
            <person name="Perez-Cataluna A."/>
            <person name="Figueras M.J."/>
        </authorList>
    </citation>
    <scope>NUCLEOTIDE SEQUENCE [LARGE SCALE GENOMIC DNA]</scope>
    <source>
        <strain evidence="2 4">CECT 7835</strain>
    </source>
</reference>
<evidence type="ECO:0000313" key="1">
    <source>
        <dbReference type="EMBL" id="AXH12965.1"/>
    </source>
</evidence>
<dbReference type="EMBL" id="CP031217">
    <property type="protein sequence ID" value="AXH12965.1"/>
    <property type="molecule type" value="Genomic_DNA"/>
</dbReference>
<dbReference type="Proteomes" id="UP000253850">
    <property type="component" value="Chromosome"/>
</dbReference>
<evidence type="ECO:0000313" key="4">
    <source>
        <dbReference type="Proteomes" id="UP000289193"/>
    </source>
</evidence>
<evidence type="ECO:0000313" key="3">
    <source>
        <dbReference type="Proteomes" id="UP000253850"/>
    </source>
</evidence>
<sequence>MYRIVFPTNEKMSYLSKVESSFEDSKYLTVLHVTGQQITEVELVKNTHPHTKEDILKECKDNHYRILILPQKENLPLNELKVNGTSVFIASENKSVLNTFSDFVQDKLKRA</sequence>
<keyword evidence="4" id="KW-1185">Reference proteome</keyword>
<dbReference type="RefSeq" id="WP_114839775.1">
    <property type="nucleotide sequence ID" value="NZ_CP031217.1"/>
</dbReference>
<protein>
    <submittedName>
        <fullName evidence="2">Uncharacterized protein</fullName>
    </submittedName>
</protein>
<accession>A0AAX2A5K2</accession>
<dbReference type="EMBL" id="PDKM01000007">
    <property type="protein sequence ID" value="RXK09225.1"/>
    <property type="molecule type" value="Genomic_DNA"/>
</dbReference>
<dbReference type="Proteomes" id="UP000289193">
    <property type="component" value="Unassembled WGS sequence"/>
</dbReference>
<dbReference type="AlphaFoldDB" id="A0AAX2A5K2"/>
<evidence type="ECO:0000313" key="2">
    <source>
        <dbReference type="EMBL" id="RXK09225.1"/>
    </source>
</evidence>
<dbReference type="SUPFAM" id="SSF53146">
    <property type="entry name" value="Nitrogenase accessory factor-like"/>
    <property type="match status" value="1"/>
</dbReference>
<dbReference type="InterPro" id="IPR036105">
    <property type="entry name" value="DiNase_FeMo-co_biosyn_sf"/>
</dbReference>